<dbReference type="AlphaFoldDB" id="A0AAW0CNI1"/>
<dbReference type="EMBL" id="JAWWNJ010000016">
    <property type="protein sequence ID" value="KAK7039766.1"/>
    <property type="molecule type" value="Genomic_DNA"/>
</dbReference>
<sequence length="125" mass="13271">MHCCTSYWSVATENIAMLLAVKGPDDDEDDPPPTPPSAPPPAPSQPIPLAAAVPNARSSNIPAYKKIKLHDLFNYPSADQLATDFEFYWHIGVDGLNTEEEGLGEEQGADADAVVHAEPMSGGLG</sequence>
<dbReference type="Proteomes" id="UP001362999">
    <property type="component" value="Unassembled WGS sequence"/>
</dbReference>
<keyword evidence="3" id="KW-1185">Reference proteome</keyword>
<protein>
    <submittedName>
        <fullName evidence="2">Uncharacterized protein</fullName>
    </submittedName>
</protein>
<feature type="compositionally biased region" description="Pro residues" evidence="1">
    <location>
        <begin position="32"/>
        <end position="46"/>
    </location>
</feature>
<feature type="region of interest" description="Disordered" evidence="1">
    <location>
        <begin position="22"/>
        <end position="49"/>
    </location>
</feature>
<evidence type="ECO:0000313" key="2">
    <source>
        <dbReference type="EMBL" id="KAK7039766.1"/>
    </source>
</evidence>
<evidence type="ECO:0000256" key="1">
    <source>
        <dbReference type="SAM" id="MobiDB-lite"/>
    </source>
</evidence>
<comment type="caution">
    <text evidence="2">The sequence shown here is derived from an EMBL/GenBank/DDBJ whole genome shotgun (WGS) entry which is preliminary data.</text>
</comment>
<accession>A0AAW0CNI1</accession>
<proteinExistence type="predicted"/>
<name>A0AAW0CNI1_9AGAR</name>
<evidence type="ECO:0000313" key="3">
    <source>
        <dbReference type="Proteomes" id="UP001362999"/>
    </source>
</evidence>
<gene>
    <name evidence="2" type="ORF">R3P38DRAFT_3181581</name>
</gene>
<reference evidence="2 3" key="1">
    <citation type="journal article" date="2024" name="J Genomics">
        <title>Draft genome sequencing and assembly of Favolaschia claudopus CIRM-BRFM 2984 isolated from oak limbs.</title>
        <authorList>
            <person name="Navarro D."/>
            <person name="Drula E."/>
            <person name="Chaduli D."/>
            <person name="Cazenave R."/>
            <person name="Ahrendt S."/>
            <person name="Wang J."/>
            <person name="Lipzen A."/>
            <person name="Daum C."/>
            <person name="Barry K."/>
            <person name="Grigoriev I.V."/>
            <person name="Favel A."/>
            <person name="Rosso M.N."/>
            <person name="Martin F."/>
        </authorList>
    </citation>
    <scope>NUCLEOTIDE SEQUENCE [LARGE SCALE GENOMIC DNA]</scope>
    <source>
        <strain evidence="2 3">CIRM-BRFM 2984</strain>
    </source>
</reference>
<organism evidence="2 3">
    <name type="scientific">Favolaschia claudopus</name>
    <dbReference type="NCBI Taxonomy" id="2862362"/>
    <lineage>
        <taxon>Eukaryota</taxon>
        <taxon>Fungi</taxon>
        <taxon>Dikarya</taxon>
        <taxon>Basidiomycota</taxon>
        <taxon>Agaricomycotina</taxon>
        <taxon>Agaricomycetes</taxon>
        <taxon>Agaricomycetidae</taxon>
        <taxon>Agaricales</taxon>
        <taxon>Marasmiineae</taxon>
        <taxon>Mycenaceae</taxon>
        <taxon>Favolaschia</taxon>
    </lineage>
</organism>